<reference evidence="2 3" key="1">
    <citation type="submission" date="2019-02" db="EMBL/GenBank/DDBJ databases">
        <title>Deep-cultivation of Planctomycetes and their phenomic and genomic characterization uncovers novel biology.</title>
        <authorList>
            <person name="Wiegand S."/>
            <person name="Jogler M."/>
            <person name="Boedeker C."/>
            <person name="Pinto D."/>
            <person name="Vollmers J."/>
            <person name="Rivas-Marin E."/>
            <person name="Kohn T."/>
            <person name="Peeters S.H."/>
            <person name="Heuer A."/>
            <person name="Rast P."/>
            <person name="Oberbeckmann S."/>
            <person name="Bunk B."/>
            <person name="Jeske O."/>
            <person name="Meyerdierks A."/>
            <person name="Storesund J.E."/>
            <person name="Kallscheuer N."/>
            <person name="Luecker S."/>
            <person name="Lage O.M."/>
            <person name="Pohl T."/>
            <person name="Merkel B.J."/>
            <person name="Hornburger P."/>
            <person name="Mueller R.-W."/>
            <person name="Bruemmer F."/>
            <person name="Labrenz M."/>
            <person name="Spormann A.M."/>
            <person name="Op den Camp H."/>
            <person name="Overmann J."/>
            <person name="Amann R."/>
            <person name="Jetten M.S.M."/>
            <person name="Mascher T."/>
            <person name="Medema M.H."/>
            <person name="Devos D.P."/>
            <person name="Kaster A.-K."/>
            <person name="Ovreas L."/>
            <person name="Rohde M."/>
            <person name="Galperin M.Y."/>
            <person name="Jogler C."/>
        </authorList>
    </citation>
    <scope>NUCLEOTIDE SEQUENCE [LARGE SCALE GENOMIC DNA]</scope>
    <source>
        <strain evidence="2 3">Spa11</strain>
    </source>
</reference>
<name>A0A518K7G8_9BACT</name>
<keyword evidence="3" id="KW-1185">Reference proteome</keyword>
<evidence type="ECO:0000256" key="1">
    <source>
        <dbReference type="SAM" id="Coils"/>
    </source>
</evidence>
<evidence type="ECO:0008006" key="4">
    <source>
        <dbReference type="Google" id="ProtNLM"/>
    </source>
</evidence>
<dbReference type="AlphaFoldDB" id="A0A518K7G8"/>
<dbReference type="EMBL" id="CP036349">
    <property type="protein sequence ID" value="QDV73724.1"/>
    <property type="molecule type" value="Genomic_DNA"/>
</dbReference>
<gene>
    <name evidence="2" type="ORF">Spa11_19230</name>
</gene>
<protein>
    <recommendedName>
        <fullName evidence="4">Alpha/beta hydrolase family protein</fullName>
    </recommendedName>
</protein>
<sequence length="284" mass="31258">MAEHTIVYVHGISDHDDGYSDAWFESLRSHLSRPLLKQEVLWSNLVNAAMTYGDAGPEADAAAAEEQRLREELEQELNRRKARNGQVRALASSGPPNAPAMYGGSGLAMDDFVRYMAWESTREAILARFDEVVRPLLADGHTLHIIAHSWGTVVSYEGLRRLDDQSYTGRVANLFTLGGALSIGTVQRNLFGRVNDGRLPAHVVQIVNIDAGGDVVGGTISPPFAGVEQHLDLVPTGCSTWRIRRLFGKPIARNPACAHSSYFQADNLRVNRDILAHHINRSLT</sequence>
<keyword evidence="1" id="KW-0175">Coiled coil</keyword>
<proteinExistence type="predicted"/>
<dbReference type="RefSeq" id="WP_145111226.1">
    <property type="nucleotide sequence ID" value="NZ_CP036349.1"/>
</dbReference>
<dbReference type="InterPro" id="IPR029058">
    <property type="entry name" value="AB_hydrolase_fold"/>
</dbReference>
<accession>A0A518K7G8</accession>
<feature type="coiled-coil region" evidence="1">
    <location>
        <begin position="59"/>
        <end position="90"/>
    </location>
</feature>
<dbReference type="SUPFAM" id="SSF53474">
    <property type="entry name" value="alpha/beta-Hydrolases"/>
    <property type="match status" value="1"/>
</dbReference>
<dbReference type="Proteomes" id="UP000316426">
    <property type="component" value="Chromosome"/>
</dbReference>
<evidence type="ECO:0000313" key="3">
    <source>
        <dbReference type="Proteomes" id="UP000316426"/>
    </source>
</evidence>
<dbReference type="Gene3D" id="3.40.50.1820">
    <property type="entry name" value="alpha/beta hydrolase"/>
    <property type="match status" value="1"/>
</dbReference>
<dbReference type="KEGG" id="bmei:Spa11_19230"/>
<organism evidence="2 3">
    <name type="scientific">Botrimarina mediterranea</name>
    <dbReference type="NCBI Taxonomy" id="2528022"/>
    <lineage>
        <taxon>Bacteria</taxon>
        <taxon>Pseudomonadati</taxon>
        <taxon>Planctomycetota</taxon>
        <taxon>Planctomycetia</taxon>
        <taxon>Pirellulales</taxon>
        <taxon>Lacipirellulaceae</taxon>
        <taxon>Botrimarina</taxon>
    </lineage>
</organism>
<evidence type="ECO:0000313" key="2">
    <source>
        <dbReference type="EMBL" id="QDV73724.1"/>
    </source>
</evidence>